<dbReference type="EMBL" id="BMLG01000004">
    <property type="protein sequence ID" value="GGM28246.1"/>
    <property type="molecule type" value="Genomic_DNA"/>
</dbReference>
<reference evidence="1" key="2">
    <citation type="submission" date="2020-09" db="EMBL/GenBank/DDBJ databases">
        <authorList>
            <person name="Sun Q."/>
            <person name="Zhou Y."/>
        </authorList>
    </citation>
    <scope>NUCLEOTIDE SEQUENCE</scope>
    <source>
        <strain evidence="1">CGMCC 1.6333</strain>
    </source>
</reference>
<evidence type="ECO:0000313" key="2">
    <source>
        <dbReference type="Proteomes" id="UP000618460"/>
    </source>
</evidence>
<dbReference type="Proteomes" id="UP000618460">
    <property type="component" value="Unassembled WGS sequence"/>
</dbReference>
<sequence length="172" mass="19491">MSKNVFQEYQSDAEFINGKSISRQEINTIYQSLIEQHEIVIDDLLDAIDCNDYVRLSHLLVSRNKIEIAIKEIEFLQEQEIEADISTSARISCALKDVADTMESKGEEVLEIITTNLEKLNHSAHNMISKTLSISNQTFSEGNRLNHKAGRLLINKTTKGLTKLADVIQKRS</sequence>
<dbReference type="RefSeq" id="WP_117153650.1">
    <property type="nucleotide sequence ID" value="NZ_BMLG01000004.1"/>
</dbReference>
<gene>
    <name evidence="1" type="ORF">GCM10011351_12690</name>
</gene>
<proteinExistence type="predicted"/>
<dbReference type="OrthoDB" id="2702740at2"/>
<comment type="caution">
    <text evidence="1">The sequence shown here is derived from an EMBL/GenBank/DDBJ whole genome shotgun (WGS) entry which is preliminary data.</text>
</comment>
<organism evidence="1 2">
    <name type="scientific">Paraliobacillus quinghaiensis</name>
    <dbReference type="NCBI Taxonomy" id="470815"/>
    <lineage>
        <taxon>Bacteria</taxon>
        <taxon>Bacillati</taxon>
        <taxon>Bacillota</taxon>
        <taxon>Bacilli</taxon>
        <taxon>Bacillales</taxon>
        <taxon>Bacillaceae</taxon>
        <taxon>Paraliobacillus</taxon>
    </lineage>
</organism>
<reference evidence="1" key="1">
    <citation type="journal article" date="2014" name="Int. J. Syst. Evol. Microbiol.">
        <title>Complete genome sequence of Corynebacterium casei LMG S-19264T (=DSM 44701T), isolated from a smear-ripened cheese.</title>
        <authorList>
            <consortium name="US DOE Joint Genome Institute (JGI-PGF)"/>
            <person name="Walter F."/>
            <person name="Albersmeier A."/>
            <person name="Kalinowski J."/>
            <person name="Ruckert C."/>
        </authorList>
    </citation>
    <scope>NUCLEOTIDE SEQUENCE</scope>
    <source>
        <strain evidence="1">CGMCC 1.6333</strain>
    </source>
</reference>
<name>A0A917TM18_9BACI</name>
<keyword evidence="2" id="KW-1185">Reference proteome</keyword>
<evidence type="ECO:0000313" key="1">
    <source>
        <dbReference type="EMBL" id="GGM28246.1"/>
    </source>
</evidence>
<protein>
    <submittedName>
        <fullName evidence="1">Uncharacterized protein</fullName>
    </submittedName>
</protein>
<accession>A0A917TM18</accession>
<dbReference type="AlphaFoldDB" id="A0A917TM18"/>